<feature type="transmembrane region" description="Helical" evidence="9">
    <location>
        <begin position="437"/>
        <end position="460"/>
    </location>
</feature>
<feature type="transmembrane region" description="Helical" evidence="9">
    <location>
        <begin position="250"/>
        <end position="271"/>
    </location>
</feature>
<organism evidence="10 11">
    <name type="scientific">Sporosarcina newyorkensis</name>
    <dbReference type="NCBI Taxonomy" id="759851"/>
    <lineage>
        <taxon>Bacteria</taxon>
        <taxon>Bacillati</taxon>
        <taxon>Bacillota</taxon>
        <taxon>Bacilli</taxon>
        <taxon>Bacillales</taxon>
        <taxon>Caryophanaceae</taxon>
        <taxon>Sporosarcina</taxon>
    </lineage>
</organism>
<feature type="transmembrane region" description="Helical" evidence="9">
    <location>
        <begin position="190"/>
        <end position="210"/>
    </location>
</feature>
<keyword evidence="7 9" id="KW-0472">Membrane</keyword>
<feature type="transmembrane region" description="Helical" evidence="9">
    <location>
        <begin position="343"/>
        <end position="367"/>
    </location>
</feature>
<feature type="transmembrane region" description="Helical" evidence="9">
    <location>
        <begin position="138"/>
        <end position="159"/>
    </location>
</feature>
<dbReference type="Proteomes" id="UP000190042">
    <property type="component" value="Unassembled WGS sequence"/>
</dbReference>
<dbReference type="PANTHER" id="PTHR30047:SF7">
    <property type="entry name" value="HIGH-AFFINITY CHOLINE TRANSPORT PROTEIN"/>
    <property type="match status" value="1"/>
</dbReference>
<accession>A0A1T4YWP9</accession>
<protein>
    <submittedName>
        <fullName evidence="10">Choline/carnitine/betaine transport</fullName>
    </submittedName>
</protein>
<evidence type="ECO:0000256" key="3">
    <source>
        <dbReference type="ARBA" id="ARBA00022448"/>
    </source>
</evidence>
<feature type="transmembrane region" description="Helical" evidence="9">
    <location>
        <begin position="466"/>
        <end position="490"/>
    </location>
</feature>
<keyword evidence="11" id="KW-1185">Reference proteome</keyword>
<feature type="transmembrane region" description="Helical" evidence="9">
    <location>
        <begin position="400"/>
        <end position="425"/>
    </location>
</feature>
<proteinExistence type="inferred from homology"/>
<dbReference type="EMBL" id="FUYJ01000010">
    <property type="protein sequence ID" value="SKB06063.1"/>
    <property type="molecule type" value="Genomic_DNA"/>
</dbReference>
<feature type="transmembrane region" description="Helical" evidence="9">
    <location>
        <begin position="313"/>
        <end position="331"/>
    </location>
</feature>
<feature type="transmembrane region" description="Helical" evidence="9">
    <location>
        <begin position="216"/>
        <end position="238"/>
    </location>
</feature>
<dbReference type="GO" id="GO:0022857">
    <property type="term" value="F:transmembrane transporter activity"/>
    <property type="evidence" value="ECO:0007669"/>
    <property type="project" value="InterPro"/>
</dbReference>
<dbReference type="RefSeq" id="WP_009499145.1">
    <property type="nucleotide sequence ID" value="NZ_FUYJ01000010.1"/>
</dbReference>
<feature type="transmembrane region" description="Helical" evidence="9">
    <location>
        <begin position="84"/>
        <end position="108"/>
    </location>
</feature>
<gene>
    <name evidence="10" type="ORF">SAMN04244570_0070</name>
</gene>
<dbReference type="PANTHER" id="PTHR30047">
    <property type="entry name" value="HIGH-AFFINITY CHOLINE TRANSPORT PROTEIN-RELATED"/>
    <property type="match status" value="1"/>
</dbReference>
<evidence type="ECO:0000256" key="6">
    <source>
        <dbReference type="ARBA" id="ARBA00022989"/>
    </source>
</evidence>
<keyword evidence="6 9" id="KW-1133">Transmembrane helix</keyword>
<feature type="region of interest" description="Disordered" evidence="8">
    <location>
        <begin position="511"/>
        <end position="543"/>
    </location>
</feature>
<evidence type="ECO:0000256" key="1">
    <source>
        <dbReference type="ARBA" id="ARBA00004651"/>
    </source>
</evidence>
<reference evidence="11" key="1">
    <citation type="submission" date="2017-02" db="EMBL/GenBank/DDBJ databases">
        <authorList>
            <person name="Varghese N."/>
            <person name="Submissions S."/>
        </authorList>
    </citation>
    <scope>NUCLEOTIDE SEQUENCE [LARGE SCALE GENOMIC DNA]</scope>
    <source>
        <strain evidence="11">DSM 23966</strain>
    </source>
</reference>
<evidence type="ECO:0000256" key="5">
    <source>
        <dbReference type="ARBA" id="ARBA00022692"/>
    </source>
</evidence>
<evidence type="ECO:0000313" key="11">
    <source>
        <dbReference type="Proteomes" id="UP000190042"/>
    </source>
</evidence>
<dbReference type="NCBIfam" id="TIGR00842">
    <property type="entry name" value="bcct"/>
    <property type="match status" value="1"/>
</dbReference>
<feature type="compositionally biased region" description="Basic and acidic residues" evidence="8">
    <location>
        <begin position="518"/>
        <end position="543"/>
    </location>
</feature>
<dbReference type="GO" id="GO:0005886">
    <property type="term" value="C:plasma membrane"/>
    <property type="evidence" value="ECO:0007669"/>
    <property type="project" value="UniProtKB-SubCell"/>
</dbReference>
<name>A0A1T4YWP9_9BACL</name>
<dbReference type="Pfam" id="PF02028">
    <property type="entry name" value="BCCT"/>
    <property type="match status" value="1"/>
</dbReference>
<dbReference type="AlphaFoldDB" id="A0A1T4YWP9"/>
<evidence type="ECO:0000256" key="7">
    <source>
        <dbReference type="ARBA" id="ARBA00023136"/>
    </source>
</evidence>
<feature type="transmembrane region" description="Helical" evidence="9">
    <location>
        <begin position="49"/>
        <end position="72"/>
    </location>
</feature>
<evidence type="ECO:0000256" key="9">
    <source>
        <dbReference type="SAM" id="Phobius"/>
    </source>
</evidence>
<dbReference type="InterPro" id="IPR000060">
    <property type="entry name" value="BCCT_transptr"/>
</dbReference>
<keyword evidence="5 9" id="KW-0812">Transmembrane</keyword>
<keyword evidence="4" id="KW-1003">Cell membrane</keyword>
<evidence type="ECO:0000256" key="2">
    <source>
        <dbReference type="ARBA" id="ARBA00005658"/>
    </source>
</evidence>
<keyword evidence="3" id="KW-0813">Transport</keyword>
<sequence>MNKKFWKNPVFSISAVFILLLVLLGAMKPKPFGVISEKLYHFTTDKFGWFYLLVVFIVIIFLVGLAISKFGAIRLGGDTERPEYPFFTWIGMLFSAGFGVGLVFWGVAEPMSHYFSSPLSGVEAQTEEAARIAMGYSFFHWGISQWAIFGIVGLVIGFLQFRKKKDGLISTALEPLIGSNRHLKTGIDSFAVIATVMGIATSLGMGVLQMSGGMEYVFNIKSTFTIQLLIIAVVFVAYMTSASSGLSKGIAYLGNFNLGMAIAMLVFFFIVGPKVFILETFTLAIGDYINNFITYSLRLQPYQGGTWVKDWTIFYWAWTIAWSPFVGAFVARVSKGRTIREFIMGVMVIPPAFSCMWIATLGGTALYSDLRNGTQIAEAVDQDVTSAIFATLQHLPFTNVMSFLAIVLIFTFLITSADSATYILASMTTRGSLFPPLVVKFIWGFLMTAIAAVLLFAGGLEALQSASLVSALPFTLLLLLLIFSLSKLLVREPITVRPTDIRQFEHVEGEVKKRRKRRESEKEKRERKEKERKQREKEKRARKYQELEKKKYQEYEKEKEKENEEG</sequence>
<comment type="similarity">
    <text evidence="2">Belongs to the BCCT transporter (TC 2.A.15) family.</text>
</comment>
<evidence type="ECO:0000313" key="10">
    <source>
        <dbReference type="EMBL" id="SKB06063.1"/>
    </source>
</evidence>
<evidence type="ECO:0000256" key="4">
    <source>
        <dbReference type="ARBA" id="ARBA00022475"/>
    </source>
</evidence>
<comment type="subcellular location">
    <subcellularLocation>
        <location evidence="1">Cell membrane</location>
        <topology evidence="1">Multi-pass membrane protein</topology>
    </subcellularLocation>
</comment>
<evidence type="ECO:0000256" key="8">
    <source>
        <dbReference type="SAM" id="MobiDB-lite"/>
    </source>
</evidence>